<accession>A0A5C7FJ04</accession>
<evidence type="ECO:0000313" key="2">
    <source>
        <dbReference type="Proteomes" id="UP000321907"/>
    </source>
</evidence>
<protein>
    <submittedName>
        <fullName evidence="1">Uncharacterized protein</fullName>
    </submittedName>
</protein>
<name>A0A5C7FJ04_9BACT</name>
<sequence>MKYNSLLVAFMFIIYSLISCSGESASNQISVNRIEVPLKCGDTIQVNSISYGLNGQHKRIFLSDVNDIHAVSALNDEIMFSGYISVYIFDALPKSIIYSTSGPRTPLQLLKRSDCITYQKVTGSDLYWLSKNNSRELIDILDKFN</sequence>
<organism evidence="1 2">
    <name type="scientific">Neolewinella aurantiaca</name>
    <dbReference type="NCBI Taxonomy" id="2602767"/>
    <lineage>
        <taxon>Bacteria</taxon>
        <taxon>Pseudomonadati</taxon>
        <taxon>Bacteroidota</taxon>
        <taxon>Saprospiria</taxon>
        <taxon>Saprospirales</taxon>
        <taxon>Lewinellaceae</taxon>
        <taxon>Neolewinella</taxon>
    </lineage>
</organism>
<keyword evidence="2" id="KW-1185">Reference proteome</keyword>
<comment type="caution">
    <text evidence="1">The sequence shown here is derived from an EMBL/GenBank/DDBJ whole genome shotgun (WGS) entry which is preliminary data.</text>
</comment>
<dbReference type="PROSITE" id="PS51257">
    <property type="entry name" value="PROKAR_LIPOPROTEIN"/>
    <property type="match status" value="1"/>
</dbReference>
<dbReference type="RefSeq" id="WP_147930444.1">
    <property type="nucleotide sequence ID" value="NZ_VOXD01000011.1"/>
</dbReference>
<reference evidence="1 2" key="1">
    <citation type="submission" date="2019-08" db="EMBL/GenBank/DDBJ databases">
        <title>Lewinella sp. strain SSH13 Genome sequencing and assembly.</title>
        <authorList>
            <person name="Kim I."/>
        </authorList>
    </citation>
    <scope>NUCLEOTIDE SEQUENCE [LARGE SCALE GENOMIC DNA]</scope>
    <source>
        <strain evidence="1 2">SSH13</strain>
    </source>
</reference>
<dbReference type="Proteomes" id="UP000321907">
    <property type="component" value="Unassembled WGS sequence"/>
</dbReference>
<dbReference type="EMBL" id="VOXD01000011">
    <property type="protein sequence ID" value="TXF89851.1"/>
    <property type="molecule type" value="Genomic_DNA"/>
</dbReference>
<proteinExistence type="predicted"/>
<gene>
    <name evidence="1" type="ORF">FUA23_09210</name>
</gene>
<dbReference type="AlphaFoldDB" id="A0A5C7FJ04"/>
<evidence type="ECO:0000313" key="1">
    <source>
        <dbReference type="EMBL" id="TXF89851.1"/>
    </source>
</evidence>